<dbReference type="AlphaFoldDB" id="A0A8H8CES1"/>
<gene>
    <name evidence="1" type="ORF">JR316_012892</name>
</gene>
<accession>A0A8H8CES1</accession>
<comment type="caution">
    <text evidence="1">The sequence shown here is derived from an EMBL/GenBank/DDBJ whole genome shotgun (WGS) entry which is preliminary data.</text>
</comment>
<evidence type="ECO:0000313" key="1">
    <source>
        <dbReference type="EMBL" id="KAG5162229.1"/>
    </source>
</evidence>
<proteinExistence type="predicted"/>
<name>A0A8H8CES1_PSICU</name>
<reference evidence="1" key="1">
    <citation type="submission" date="2021-02" db="EMBL/GenBank/DDBJ databases">
        <title>Psilocybe cubensis genome.</title>
        <authorList>
            <person name="Mckernan K.J."/>
            <person name="Crawford S."/>
            <person name="Trippe A."/>
            <person name="Kane L.T."/>
            <person name="Mclaughlin S."/>
        </authorList>
    </citation>
    <scope>NUCLEOTIDE SEQUENCE [LARGE SCALE GENOMIC DNA]</scope>
    <source>
        <strain evidence="1">MGC-MH-2018</strain>
    </source>
</reference>
<protein>
    <submittedName>
        <fullName evidence="1">Uncharacterized protein</fullName>
    </submittedName>
</protein>
<dbReference type="EMBL" id="JAFIQS010000020">
    <property type="protein sequence ID" value="KAG5162229.1"/>
    <property type="molecule type" value="Genomic_DNA"/>
</dbReference>
<organism evidence="1">
    <name type="scientific">Psilocybe cubensis</name>
    <name type="common">Psychedelic mushroom</name>
    <name type="synonym">Stropharia cubensis</name>
    <dbReference type="NCBI Taxonomy" id="181762"/>
    <lineage>
        <taxon>Eukaryota</taxon>
        <taxon>Fungi</taxon>
        <taxon>Dikarya</taxon>
        <taxon>Basidiomycota</taxon>
        <taxon>Agaricomycotina</taxon>
        <taxon>Agaricomycetes</taxon>
        <taxon>Agaricomycetidae</taxon>
        <taxon>Agaricales</taxon>
        <taxon>Agaricineae</taxon>
        <taxon>Strophariaceae</taxon>
        <taxon>Psilocybe</taxon>
    </lineage>
</organism>
<sequence length="493" mass="55339">MGEDEVYDSKTMAPVLPFETIDIILEYACAICDPPTLSSVALASHLFRIYANKARFFSLVPCRDIHIQRATSRIHTLADIIRSGLSFPSLPGINRFAVSFSLSMTGNYEYVMPALQDGTLAYVLDQLFREDLPYSISSKAITGHSISLNIRRWFRNKLGTENDYPTDDSNSSLDFRKMDCVLLQSLKNLILIPTLRCVTLKSTINVPEDLFSGSRIQHLHLRNFAPDTHTVSQGDPEMSSPSLSIPLISLDIDDSVLLDGQGEIIEPDNIKISIISSGNLACLTRFTIQIDRFGTLTWLPKILSLMPALQELALQTRFQHGELMFCGLVTLTRKIPDVIVESANEHFSIPFSQLGKLRSISITSSSGSTTNLTTRSISHDIPSHVNELAIIFNMFYTSMPSRDTIREVLDEMRLDVLDHHFVHPSFDAIESLTVRLKVKISGDFDHSFRAALHPVDNSPWGEYMACQLQQMRQKYGSRLKVFVTTEATEHVPL</sequence>